<organism evidence="3 4">
    <name type="scientific">Gangjinia marincola</name>
    <dbReference type="NCBI Taxonomy" id="578463"/>
    <lineage>
        <taxon>Bacteria</taxon>
        <taxon>Pseudomonadati</taxon>
        <taxon>Bacteroidota</taxon>
        <taxon>Flavobacteriia</taxon>
        <taxon>Flavobacteriales</taxon>
        <taxon>Flavobacteriaceae</taxon>
        <taxon>Gangjinia</taxon>
    </lineage>
</organism>
<dbReference type="PANTHER" id="PTHR43096:SF52">
    <property type="entry name" value="DNAJ HOMOLOG 1, MITOCHONDRIAL-RELATED"/>
    <property type="match status" value="1"/>
</dbReference>
<dbReference type="PROSITE" id="PS50076">
    <property type="entry name" value="DNAJ_2"/>
    <property type="match status" value="1"/>
</dbReference>
<evidence type="ECO:0000256" key="1">
    <source>
        <dbReference type="ARBA" id="ARBA00023186"/>
    </source>
</evidence>
<dbReference type="PANTHER" id="PTHR43096">
    <property type="entry name" value="DNAJ HOMOLOG 1, MITOCHONDRIAL-RELATED"/>
    <property type="match status" value="1"/>
</dbReference>
<dbReference type="InterPro" id="IPR001623">
    <property type="entry name" value="DnaJ_domain"/>
</dbReference>
<keyword evidence="4" id="KW-1185">Reference proteome</keyword>
<gene>
    <name evidence="3" type="ORF">GCM10009117_22740</name>
</gene>
<dbReference type="SUPFAM" id="SSF46565">
    <property type="entry name" value="Chaperone J-domain"/>
    <property type="match status" value="1"/>
</dbReference>
<comment type="caution">
    <text evidence="3">The sequence shown here is derived from an EMBL/GenBank/DDBJ whole genome shotgun (WGS) entry which is preliminary data.</text>
</comment>
<dbReference type="Pfam" id="PF00226">
    <property type="entry name" value="DnaJ"/>
    <property type="match status" value="1"/>
</dbReference>
<name>A0ABN1MJT1_9FLAO</name>
<evidence type="ECO:0000313" key="3">
    <source>
        <dbReference type="EMBL" id="GAA0873127.1"/>
    </source>
</evidence>
<reference evidence="3 4" key="1">
    <citation type="journal article" date="2019" name="Int. J. Syst. Evol. Microbiol.">
        <title>The Global Catalogue of Microorganisms (GCM) 10K type strain sequencing project: providing services to taxonomists for standard genome sequencing and annotation.</title>
        <authorList>
            <consortium name="The Broad Institute Genomics Platform"/>
            <consortium name="The Broad Institute Genome Sequencing Center for Infectious Disease"/>
            <person name="Wu L."/>
            <person name="Ma J."/>
        </authorList>
    </citation>
    <scope>NUCLEOTIDE SEQUENCE [LARGE SCALE GENOMIC DNA]</scope>
    <source>
        <strain evidence="3 4">JCM 16082</strain>
    </source>
</reference>
<sequence length="303" mass="33507">MEFIDYYKTLGIAKSASQDDIKKAYRKLARKYHPDLNPGDADAEKKFKEINEAHEVLNDPVKRKKYDEYGKDWQHAEEFEKAKKAQQQQQHAGRGFGGYTYSEGGAEDFSDFFSQMFGGAGGGAGFGRSSSQGFRGQDFNASLQLNLTDVLETHKQTLTVNGKKIRITIPAGIEDGQTIKIAGYGGEGVNGGPKGDLYITFQILNNTAFKREGSNLYKTYEVPLTTMVLGGEMTVDTLSGKVKLKLAQATPNGKQVKLSGKGLPKYKQKDAYGDLYITYQVKLPKTLTAEQKKIVEQLAKTNL</sequence>
<evidence type="ECO:0000313" key="4">
    <source>
        <dbReference type="Proteomes" id="UP001500507"/>
    </source>
</evidence>
<dbReference type="Gene3D" id="1.10.287.110">
    <property type="entry name" value="DnaJ domain"/>
    <property type="match status" value="1"/>
</dbReference>
<dbReference type="Proteomes" id="UP001500507">
    <property type="component" value="Unassembled WGS sequence"/>
</dbReference>
<dbReference type="InterPro" id="IPR008971">
    <property type="entry name" value="HSP40/DnaJ_pept-bd"/>
</dbReference>
<dbReference type="RefSeq" id="WP_343767693.1">
    <property type="nucleotide sequence ID" value="NZ_BAAAFG010000016.1"/>
</dbReference>
<dbReference type="CDD" id="cd10747">
    <property type="entry name" value="DnaJ_C"/>
    <property type="match status" value="1"/>
</dbReference>
<dbReference type="InterPro" id="IPR018253">
    <property type="entry name" value="DnaJ_domain_CS"/>
</dbReference>
<proteinExistence type="predicted"/>
<dbReference type="PROSITE" id="PS00636">
    <property type="entry name" value="DNAJ_1"/>
    <property type="match status" value="1"/>
</dbReference>
<dbReference type="SMART" id="SM00271">
    <property type="entry name" value="DnaJ"/>
    <property type="match status" value="1"/>
</dbReference>
<dbReference type="InterPro" id="IPR036869">
    <property type="entry name" value="J_dom_sf"/>
</dbReference>
<evidence type="ECO:0000259" key="2">
    <source>
        <dbReference type="PROSITE" id="PS50076"/>
    </source>
</evidence>
<dbReference type="Gene3D" id="2.60.260.20">
    <property type="entry name" value="Urease metallochaperone UreE, N-terminal domain"/>
    <property type="match status" value="2"/>
</dbReference>
<dbReference type="InterPro" id="IPR002939">
    <property type="entry name" value="DnaJ_C"/>
</dbReference>
<dbReference type="PRINTS" id="PR00625">
    <property type="entry name" value="JDOMAIN"/>
</dbReference>
<dbReference type="CDD" id="cd06257">
    <property type="entry name" value="DnaJ"/>
    <property type="match status" value="1"/>
</dbReference>
<protein>
    <submittedName>
        <fullName evidence="3">J domain-containing protein</fullName>
    </submittedName>
</protein>
<feature type="domain" description="J" evidence="2">
    <location>
        <begin position="5"/>
        <end position="70"/>
    </location>
</feature>
<accession>A0ABN1MJT1</accession>
<dbReference type="EMBL" id="BAAAFG010000016">
    <property type="protein sequence ID" value="GAA0873127.1"/>
    <property type="molecule type" value="Genomic_DNA"/>
</dbReference>
<dbReference type="Pfam" id="PF01556">
    <property type="entry name" value="DnaJ_C"/>
    <property type="match status" value="1"/>
</dbReference>
<dbReference type="SUPFAM" id="SSF49493">
    <property type="entry name" value="HSP40/DnaJ peptide-binding domain"/>
    <property type="match status" value="2"/>
</dbReference>
<keyword evidence="1" id="KW-0143">Chaperone</keyword>